<dbReference type="InterPro" id="IPR029787">
    <property type="entry name" value="Nucleotide_cyclase"/>
</dbReference>
<feature type="transmembrane region" description="Helical" evidence="8">
    <location>
        <begin position="291"/>
        <end position="310"/>
    </location>
</feature>
<dbReference type="PANTHER" id="PTHR45138">
    <property type="entry name" value="REGULATORY COMPONENTS OF SENSORY TRANSDUCTION SYSTEM"/>
    <property type="match status" value="1"/>
</dbReference>
<gene>
    <name evidence="10" type="ORF">QEZ41_00235</name>
</gene>
<organism evidence="10 11">
    <name type="scientific">Thiopseudomonas acetoxidans</name>
    <dbReference type="NCBI Taxonomy" id="3041622"/>
    <lineage>
        <taxon>Bacteria</taxon>
        <taxon>Pseudomonadati</taxon>
        <taxon>Pseudomonadota</taxon>
        <taxon>Gammaproteobacteria</taxon>
        <taxon>Pseudomonadales</taxon>
        <taxon>Pseudomonadaceae</taxon>
        <taxon>Thiopseudomonas</taxon>
    </lineage>
</organism>
<evidence type="ECO:0000259" key="9">
    <source>
        <dbReference type="PROSITE" id="PS50887"/>
    </source>
</evidence>
<evidence type="ECO:0000256" key="5">
    <source>
        <dbReference type="ARBA" id="ARBA00022989"/>
    </source>
</evidence>
<dbReference type="PANTHER" id="PTHR45138:SF9">
    <property type="entry name" value="DIGUANYLATE CYCLASE DGCM-RELATED"/>
    <property type="match status" value="1"/>
</dbReference>
<dbReference type="PROSITE" id="PS50887">
    <property type="entry name" value="GGDEF"/>
    <property type="match status" value="1"/>
</dbReference>
<dbReference type="GO" id="GO:0052621">
    <property type="term" value="F:diguanylate cyclase activity"/>
    <property type="evidence" value="ECO:0007669"/>
    <property type="project" value="UniProtKB-EC"/>
</dbReference>
<comment type="subcellular location">
    <subcellularLocation>
        <location evidence="1">Cell membrane</location>
        <topology evidence="1">Multi-pass membrane protein</topology>
    </subcellularLocation>
</comment>
<keyword evidence="3" id="KW-1003">Cell membrane</keyword>
<dbReference type="InterPro" id="IPR000160">
    <property type="entry name" value="GGDEF_dom"/>
</dbReference>
<sequence>MKWLAKSNLRLLIVGLVLLSTLLAVINMFIASAKVQKQSLIDNTLQHNEGYATKLAQMLQITIENAQQELILSARSMAKSWSDAKQVQQDLLGLSEQSSLFNSMHVASSEGLVLAASNNISQLTGRKLLGLGHQQALTMRVAWVSEPFISQLDNLLVTLTAPIYTADGQFVGYLAGNVYLKHNNLLSRIIGEHYQKDGSYVYIIDRQKRLLYHPEKKRLGIPTYTNPMLDTVLKGIPGHQVVVNSVGVEMLAGYAYVPVAGWGLVSQRPTKAVLDAHEGLMQKIMLTSMPMNFAMLVVIWIFSGLISKPLKVLARNVKKMTLRSTIEKVENLNAWYYEAQQLKQAFLLGLENIHDKVDKLQHDADIDPLTGLNNRRLLEQVLDTFLITNTSFCAITFDIDHFKKVNDNYGHAAGDQVLRELSAIVLDSSRENDVCIRLGGEEFLILMTHCKLELAVRVAERLRAAVMEHSFTDVGSVTISLGVAAWPEHNKTPQEILRIADKRLYRAKNLGRNQVCCSDS</sequence>
<name>A0ABT7SKK2_9GAMM</name>
<dbReference type="Proteomes" id="UP001241056">
    <property type="component" value="Unassembled WGS sequence"/>
</dbReference>
<dbReference type="Pfam" id="PF02743">
    <property type="entry name" value="dCache_1"/>
    <property type="match status" value="1"/>
</dbReference>
<dbReference type="SUPFAM" id="SSF103190">
    <property type="entry name" value="Sensory domain-like"/>
    <property type="match status" value="2"/>
</dbReference>
<reference evidence="10 11" key="1">
    <citation type="submission" date="2023-06" db="EMBL/GenBank/DDBJ databases">
        <title>Thiopseudomonas sp. CY1220 draft genome sequence.</title>
        <authorList>
            <person name="Zhao G."/>
            <person name="An M."/>
        </authorList>
    </citation>
    <scope>NUCLEOTIDE SEQUENCE [LARGE SCALE GENOMIC DNA]</scope>
    <source>
        <strain evidence="10 11">CY1220</strain>
    </source>
</reference>
<evidence type="ECO:0000256" key="3">
    <source>
        <dbReference type="ARBA" id="ARBA00022475"/>
    </source>
</evidence>
<evidence type="ECO:0000256" key="7">
    <source>
        <dbReference type="ARBA" id="ARBA00034247"/>
    </source>
</evidence>
<dbReference type="CDD" id="cd12912">
    <property type="entry name" value="PDC2_MCP_like"/>
    <property type="match status" value="1"/>
</dbReference>
<dbReference type="Pfam" id="PF00990">
    <property type="entry name" value="GGDEF"/>
    <property type="match status" value="1"/>
</dbReference>
<protein>
    <recommendedName>
        <fullName evidence="2">diguanylate cyclase</fullName>
        <ecNumber evidence="2">2.7.7.65</ecNumber>
    </recommendedName>
</protein>
<accession>A0ABT7SKK2</accession>
<comment type="catalytic activity">
    <reaction evidence="7">
        <text>2 GTP = 3',3'-c-di-GMP + 2 diphosphate</text>
        <dbReference type="Rhea" id="RHEA:24898"/>
        <dbReference type="ChEBI" id="CHEBI:33019"/>
        <dbReference type="ChEBI" id="CHEBI:37565"/>
        <dbReference type="ChEBI" id="CHEBI:58805"/>
        <dbReference type="EC" id="2.7.7.65"/>
    </reaction>
</comment>
<dbReference type="SMART" id="SM00267">
    <property type="entry name" value="GGDEF"/>
    <property type="match status" value="1"/>
</dbReference>
<dbReference type="Gene3D" id="3.30.70.270">
    <property type="match status" value="1"/>
</dbReference>
<dbReference type="NCBIfam" id="TIGR00254">
    <property type="entry name" value="GGDEF"/>
    <property type="match status" value="1"/>
</dbReference>
<dbReference type="EMBL" id="JAUCDY010000001">
    <property type="protein sequence ID" value="MDM7856718.1"/>
    <property type="molecule type" value="Genomic_DNA"/>
</dbReference>
<evidence type="ECO:0000256" key="8">
    <source>
        <dbReference type="SAM" id="Phobius"/>
    </source>
</evidence>
<dbReference type="CDD" id="cd18773">
    <property type="entry name" value="PDC1_HK_sensor"/>
    <property type="match status" value="1"/>
</dbReference>
<keyword evidence="6 8" id="KW-0472">Membrane</keyword>
<keyword evidence="4 8" id="KW-0812">Transmembrane</keyword>
<keyword evidence="10" id="KW-0808">Transferase</keyword>
<keyword evidence="10" id="KW-0548">Nucleotidyltransferase</keyword>
<dbReference type="CDD" id="cd01949">
    <property type="entry name" value="GGDEF"/>
    <property type="match status" value="1"/>
</dbReference>
<keyword evidence="5 8" id="KW-1133">Transmembrane helix</keyword>
<evidence type="ECO:0000313" key="10">
    <source>
        <dbReference type="EMBL" id="MDM7856718.1"/>
    </source>
</evidence>
<dbReference type="EC" id="2.7.7.65" evidence="2"/>
<proteinExistence type="predicted"/>
<dbReference type="InterPro" id="IPR033479">
    <property type="entry name" value="dCache_1"/>
</dbReference>
<keyword evidence="11" id="KW-1185">Reference proteome</keyword>
<evidence type="ECO:0000256" key="6">
    <source>
        <dbReference type="ARBA" id="ARBA00023136"/>
    </source>
</evidence>
<dbReference type="InterPro" id="IPR050469">
    <property type="entry name" value="Diguanylate_Cyclase"/>
</dbReference>
<evidence type="ECO:0000256" key="4">
    <source>
        <dbReference type="ARBA" id="ARBA00022692"/>
    </source>
</evidence>
<comment type="caution">
    <text evidence="10">The sequence shown here is derived from an EMBL/GenBank/DDBJ whole genome shotgun (WGS) entry which is preliminary data.</text>
</comment>
<dbReference type="InterPro" id="IPR029151">
    <property type="entry name" value="Sensor-like_sf"/>
</dbReference>
<dbReference type="SUPFAM" id="SSF55073">
    <property type="entry name" value="Nucleotide cyclase"/>
    <property type="match status" value="1"/>
</dbReference>
<dbReference type="Gene3D" id="3.30.450.20">
    <property type="entry name" value="PAS domain"/>
    <property type="match status" value="1"/>
</dbReference>
<dbReference type="InterPro" id="IPR043128">
    <property type="entry name" value="Rev_trsase/Diguanyl_cyclase"/>
</dbReference>
<evidence type="ECO:0000313" key="11">
    <source>
        <dbReference type="Proteomes" id="UP001241056"/>
    </source>
</evidence>
<evidence type="ECO:0000256" key="1">
    <source>
        <dbReference type="ARBA" id="ARBA00004651"/>
    </source>
</evidence>
<dbReference type="RefSeq" id="WP_289409282.1">
    <property type="nucleotide sequence ID" value="NZ_JAUCDY010000001.1"/>
</dbReference>
<feature type="domain" description="GGDEF" evidence="9">
    <location>
        <begin position="390"/>
        <end position="520"/>
    </location>
</feature>
<evidence type="ECO:0000256" key="2">
    <source>
        <dbReference type="ARBA" id="ARBA00012528"/>
    </source>
</evidence>